<evidence type="ECO:0000313" key="6">
    <source>
        <dbReference type="Proteomes" id="UP000735302"/>
    </source>
</evidence>
<dbReference type="Pfam" id="PF07690">
    <property type="entry name" value="MFS_1"/>
    <property type="match status" value="1"/>
</dbReference>
<feature type="transmembrane region" description="Helical" evidence="3">
    <location>
        <begin position="229"/>
        <end position="248"/>
    </location>
</feature>
<feature type="compositionally biased region" description="Basic and acidic residues" evidence="2">
    <location>
        <begin position="393"/>
        <end position="402"/>
    </location>
</feature>
<evidence type="ECO:0000256" key="2">
    <source>
        <dbReference type="SAM" id="MobiDB-lite"/>
    </source>
</evidence>
<dbReference type="GO" id="GO:0008028">
    <property type="term" value="F:monocarboxylic acid transmembrane transporter activity"/>
    <property type="evidence" value="ECO:0007669"/>
    <property type="project" value="TreeGrafter"/>
</dbReference>
<gene>
    <name evidence="5" type="ORF">PoB_002081800</name>
</gene>
<comment type="caution">
    <text evidence="5">The sequence shown here is derived from an EMBL/GenBank/DDBJ whole genome shotgun (WGS) entry which is preliminary data.</text>
</comment>
<evidence type="ECO:0000259" key="4">
    <source>
        <dbReference type="PROSITE" id="PS50850"/>
    </source>
</evidence>
<keyword evidence="3" id="KW-0812">Transmembrane</keyword>
<dbReference type="AlphaFoldDB" id="A0AAV3ZIL0"/>
<keyword evidence="6" id="KW-1185">Reference proteome</keyword>
<dbReference type="SUPFAM" id="SSF103473">
    <property type="entry name" value="MFS general substrate transporter"/>
    <property type="match status" value="1"/>
</dbReference>
<evidence type="ECO:0000256" key="3">
    <source>
        <dbReference type="SAM" id="Phobius"/>
    </source>
</evidence>
<dbReference type="InterPro" id="IPR020846">
    <property type="entry name" value="MFS_dom"/>
</dbReference>
<dbReference type="PROSITE" id="PS51257">
    <property type="entry name" value="PROKAR_LIPOPROTEIN"/>
    <property type="match status" value="1"/>
</dbReference>
<sequence>MGSVWRKCLQSWPSLLGLVVSCLAWLACEVAKIRRRLQIFSNMAQHSDDKSPLFTHGSEVDDIGPVNDQEDNSPSKDNGTDLQLAEQTPSFASPHERQHSLATSTFTINPNSTDHHLLLDDKPHGMENEDNVDKTLEDDKEMTLTVSIEEDDVNAQDKGFAWVIMIGGLLTQIMSGGLSRVNSLFYAQFLERYGESNQLTSWPGAISFTLQSFVAPVAVWFCNRFSVRTAVILGTFLTASGLVITAFAPNIYLLFLSYSILQGIGRGLVMAPGVFIINMYFDKYRGIALGVATSGTGIGTFALAPVFEKLFNILGYRNTMLVIAGISSLSLISAAMFRPYSVHKRMIREKLKKRRKEATEATLESSLKRRNSSFLSYGATNGPQQTGTSVSIESKDDTKSKAATDNGSNLVGERRENRVKSGGMKKSKSYLRTVVETVFPVEGVKGKKSKRKPLFHWALLKDFPFMVLCISMAFYNLAHKTIFAFLAVTCEEQGLTDIEAAYIVSLTGIGDSVGRFAFGLLMDLPRVKPLREIAYSMVLFFAAGAALMVPFSRTLALLSIAGVVYGVMVGSSVSQRSTVLVAMLGKDMVNSALGLLYCSQGIGTLAGPPIAGALKDAFDTYTLAYFMSSGCMAGAGVLVAFSTLLFAIRRRRRAGPGGKGYKRLPDGEAPPIGINSSQEKDEHAQTH</sequence>
<evidence type="ECO:0000256" key="1">
    <source>
        <dbReference type="ARBA" id="ARBA00004141"/>
    </source>
</evidence>
<dbReference type="PROSITE" id="PS50850">
    <property type="entry name" value="MFS"/>
    <property type="match status" value="1"/>
</dbReference>
<feature type="transmembrane region" description="Helical" evidence="3">
    <location>
        <begin position="12"/>
        <end position="31"/>
    </location>
</feature>
<dbReference type="GO" id="GO:0016020">
    <property type="term" value="C:membrane"/>
    <property type="evidence" value="ECO:0007669"/>
    <property type="project" value="UniProtKB-SubCell"/>
</dbReference>
<dbReference type="CDD" id="cd17352">
    <property type="entry name" value="MFS_MCT_SLC16"/>
    <property type="match status" value="1"/>
</dbReference>
<proteinExistence type="predicted"/>
<dbReference type="InterPro" id="IPR036259">
    <property type="entry name" value="MFS_trans_sf"/>
</dbReference>
<dbReference type="PANTHER" id="PTHR11360:SF306">
    <property type="entry name" value="RE01051P"/>
    <property type="match status" value="1"/>
</dbReference>
<feature type="transmembrane region" description="Helical" evidence="3">
    <location>
        <begin position="260"/>
        <end position="280"/>
    </location>
</feature>
<feature type="transmembrane region" description="Helical" evidence="3">
    <location>
        <begin position="454"/>
        <end position="475"/>
    </location>
</feature>
<feature type="transmembrane region" description="Helical" evidence="3">
    <location>
        <begin position="623"/>
        <end position="648"/>
    </location>
</feature>
<feature type="region of interest" description="Disordered" evidence="2">
    <location>
        <begin position="374"/>
        <end position="418"/>
    </location>
</feature>
<comment type="subcellular location">
    <subcellularLocation>
        <location evidence="1">Membrane</location>
        <topology evidence="1">Multi-pass membrane protein</topology>
    </subcellularLocation>
</comment>
<reference evidence="5 6" key="1">
    <citation type="journal article" date="2021" name="Elife">
        <title>Chloroplast acquisition without the gene transfer in kleptoplastic sea slugs, Plakobranchus ocellatus.</title>
        <authorList>
            <person name="Maeda T."/>
            <person name="Takahashi S."/>
            <person name="Yoshida T."/>
            <person name="Shimamura S."/>
            <person name="Takaki Y."/>
            <person name="Nagai Y."/>
            <person name="Toyoda A."/>
            <person name="Suzuki Y."/>
            <person name="Arimoto A."/>
            <person name="Ishii H."/>
            <person name="Satoh N."/>
            <person name="Nishiyama T."/>
            <person name="Hasebe M."/>
            <person name="Maruyama T."/>
            <person name="Minagawa J."/>
            <person name="Obokata J."/>
            <person name="Shigenobu S."/>
        </authorList>
    </citation>
    <scope>NUCLEOTIDE SEQUENCE [LARGE SCALE GENOMIC DNA]</scope>
</reference>
<feature type="transmembrane region" description="Helical" evidence="3">
    <location>
        <begin position="201"/>
        <end position="222"/>
    </location>
</feature>
<organism evidence="5 6">
    <name type="scientific">Plakobranchus ocellatus</name>
    <dbReference type="NCBI Taxonomy" id="259542"/>
    <lineage>
        <taxon>Eukaryota</taxon>
        <taxon>Metazoa</taxon>
        <taxon>Spiralia</taxon>
        <taxon>Lophotrochozoa</taxon>
        <taxon>Mollusca</taxon>
        <taxon>Gastropoda</taxon>
        <taxon>Heterobranchia</taxon>
        <taxon>Euthyneura</taxon>
        <taxon>Panpulmonata</taxon>
        <taxon>Sacoglossa</taxon>
        <taxon>Placobranchoidea</taxon>
        <taxon>Plakobranchidae</taxon>
        <taxon>Plakobranchus</taxon>
    </lineage>
</organism>
<feature type="compositionally biased region" description="Polar residues" evidence="2">
    <location>
        <begin position="374"/>
        <end position="392"/>
    </location>
</feature>
<dbReference type="EMBL" id="BLXT01002434">
    <property type="protein sequence ID" value="GFN94312.1"/>
    <property type="molecule type" value="Genomic_DNA"/>
</dbReference>
<feature type="domain" description="Major facilitator superfamily (MFS) profile" evidence="4">
    <location>
        <begin position="160"/>
        <end position="652"/>
    </location>
</feature>
<keyword evidence="3" id="KW-0472">Membrane</keyword>
<dbReference type="PANTHER" id="PTHR11360">
    <property type="entry name" value="MONOCARBOXYLATE TRANSPORTER"/>
    <property type="match status" value="1"/>
</dbReference>
<feature type="transmembrane region" description="Helical" evidence="3">
    <location>
        <begin position="160"/>
        <end position="181"/>
    </location>
</feature>
<protein>
    <submittedName>
        <fullName evidence="5">Monocarboxylate transporter</fullName>
    </submittedName>
</protein>
<dbReference type="InterPro" id="IPR050327">
    <property type="entry name" value="Proton-linked_MCT"/>
</dbReference>
<keyword evidence="3" id="KW-1133">Transmembrane helix</keyword>
<dbReference type="Gene3D" id="1.20.1250.20">
    <property type="entry name" value="MFS general substrate transporter like domains"/>
    <property type="match status" value="1"/>
</dbReference>
<feature type="transmembrane region" description="Helical" evidence="3">
    <location>
        <begin position="555"/>
        <end position="573"/>
    </location>
</feature>
<accession>A0AAV3ZIL0</accession>
<dbReference type="InterPro" id="IPR011701">
    <property type="entry name" value="MFS"/>
</dbReference>
<feature type="transmembrane region" description="Helical" evidence="3">
    <location>
        <begin position="287"/>
        <end position="307"/>
    </location>
</feature>
<feature type="compositionally biased region" description="Basic and acidic residues" evidence="2">
    <location>
        <begin position="678"/>
        <end position="687"/>
    </location>
</feature>
<name>A0AAV3ZIL0_9GAST</name>
<evidence type="ECO:0000313" key="5">
    <source>
        <dbReference type="EMBL" id="GFN94312.1"/>
    </source>
</evidence>
<feature type="transmembrane region" description="Helical" evidence="3">
    <location>
        <begin position="594"/>
        <end position="611"/>
    </location>
</feature>
<feature type="region of interest" description="Disordered" evidence="2">
    <location>
        <begin position="655"/>
        <end position="687"/>
    </location>
</feature>
<dbReference type="Proteomes" id="UP000735302">
    <property type="component" value="Unassembled WGS sequence"/>
</dbReference>
<feature type="transmembrane region" description="Helical" evidence="3">
    <location>
        <begin position="319"/>
        <end position="340"/>
    </location>
</feature>
<feature type="region of interest" description="Disordered" evidence="2">
    <location>
        <begin position="47"/>
        <end position="82"/>
    </location>
</feature>